<organism evidence="8 9">
    <name type="scientific">Polymorphospora rubra</name>
    <dbReference type="NCBI Taxonomy" id="338584"/>
    <lineage>
        <taxon>Bacteria</taxon>
        <taxon>Bacillati</taxon>
        <taxon>Actinomycetota</taxon>
        <taxon>Actinomycetes</taxon>
        <taxon>Micromonosporales</taxon>
        <taxon>Micromonosporaceae</taxon>
        <taxon>Polymorphospora</taxon>
    </lineage>
</organism>
<evidence type="ECO:0000256" key="6">
    <source>
        <dbReference type="RuleBase" id="RU000461"/>
    </source>
</evidence>
<keyword evidence="6" id="KW-0560">Oxidoreductase</keyword>
<name>A0A810MVW0_9ACTN</name>
<dbReference type="InterPro" id="IPR050121">
    <property type="entry name" value="Cytochrome_P450_monoxygenase"/>
</dbReference>
<dbReference type="SUPFAM" id="SSF48264">
    <property type="entry name" value="Cytochrome P450"/>
    <property type="match status" value="1"/>
</dbReference>
<dbReference type="RefSeq" id="WP_212821344.1">
    <property type="nucleotide sequence ID" value="NZ_AP023359.1"/>
</dbReference>
<dbReference type="KEGG" id="pry:Prubr_05860"/>
<dbReference type="GO" id="GO:0005506">
    <property type="term" value="F:iron ion binding"/>
    <property type="evidence" value="ECO:0007669"/>
    <property type="project" value="InterPro"/>
</dbReference>
<dbReference type="PRINTS" id="PR00465">
    <property type="entry name" value="EP450IV"/>
</dbReference>
<proteinExistence type="inferred from homology"/>
<dbReference type="GO" id="GO:0016705">
    <property type="term" value="F:oxidoreductase activity, acting on paired donors, with incorporation or reduction of molecular oxygen"/>
    <property type="evidence" value="ECO:0007669"/>
    <property type="project" value="InterPro"/>
</dbReference>
<feature type="region of interest" description="Disordered" evidence="7">
    <location>
        <begin position="1"/>
        <end position="20"/>
    </location>
</feature>
<dbReference type="EMBL" id="AP023359">
    <property type="protein sequence ID" value="BCJ63565.1"/>
    <property type="molecule type" value="Genomic_DNA"/>
</dbReference>
<dbReference type="InterPro" id="IPR001128">
    <property type="entry name" value="Cyt_P450"/>
</dbReference>
<evidence type="ECO:0000256" key="5">
    <source>
        <dbReference type="PIRSR" id="PIRSR602403-1"/>
    </source>
</evidence>
<keyword evidence="5 6" id="KW-0349">Heme</keyword>
<evidence type="ECO:0000256" key="2">
    <source>
        <dbReference type="ARBA" id="ARBA00010617"/>
    </source>
</evidence>
<dbReference type="GO" id="GO:0004497">
    <property type="term" value="F:monooxygenase activity"/>
    <property type="evidence" value="ECO:0007669"/>
    <property type="project" value="UniProtKB-KW"/>
</dbReference>
<gene>
    <name evidence="8" type="ORF">Prubr_05860</name>
</gene>
<dbReference type="AlphaFoldDB" id="A0A810MVW0"/>
<evidence type="ECO:0000256" key="7">
    <source>
        <dbReference type="SAM" id="MobiDB-lite"/>
    </source>
</evidence>
<dbReference type="PROSITE" id="PS00086">
    <property type="entry name" value="CYTOCHROME_P450"/>
    <property type="match status" value="1"/>
</dbReference>
<keyword evidence="9" id="KW-1185">Reference proteome</keyword>
<dbReference type="PRINTS" id="PR00385">
    <property type="entry name" value="P450"/>
</dbReference>
<feature type="binding site" description="axial binding residue" evidence="5">
    <location>
        <position position="378"/>
    </location>
    <ligand>
        <name>heme</name>
        <dbReference type="ChEBI" id="CHEBI:30413"/>
    </ligand>
    <ligandPart>
        <name>Fe</name>
        <dbReference type="ChEBI" id="CHEBI:18248"/>
    </ligandPart>
</feature>
<dbReference type="PANTHER" id="PTHR24305:SF166">
    <property type="entry name" value="CYTOCHROME P450 12A4, MITOCHONDRIAL-RELATED"/>
    <property type="match status" value="1"/>
</dbReference>
<dbReference type="Gene3D" id="1.10.630.10">
    <property type="entry name" value="Cytochrome P450"/>
    <property type="match status" value="1"/>
</dbReference>
<reference evidence="8" key="1">
    <citation type="submission" date="2020-08" db="EMBL/GenBank/DDBJ databases">
        <title>Whole genome shotgun sequence of Polymorphospora rubra NBRC 101157.</title>
        <authorList>
            <person name="Komaki H."/>
            <person name="Tamura T."/>
        </authorList>
    </citation>
    <scope>NUCLEOTIDE SEQUENCE</scope>
    <source>
        <strain evidence="8">NBRC 101157</strain>
    </source>
</reference>
<keyword evidence="6" id="KW-0503">Monooxygenase</keyword>
<dbReference type="Proteomes" id="UP000680866">
    <property type="component" value="Chromosome"/>
</dbReference>
<keyword evidence="4 5" id="KW-0408">Iron</keyword>
<dbReference type="PANTHER" id="PTHR24305">
    <property type="entry name" value="CYTOCHROME P450"/>
    <property type="match status" value="1"/>
</dbReference>
<accession>A0A810MVW0</accession>
<dbReference type="GO" id="GO:0020037">
    <property type="term" value="F:heme binding"/>
    <property type="evidence" value="ECO:0007669"/>
    <property type="project" value="InterPro"/>
</dbReference>
<comment type="cofactor">
    <cofactor evidence="1 5">
        <name>heme</name>
        <dbReference type="ChEBI" id="CHEBI:30413"/>
    </cofactor>
</comment>
<sequence length="441" mass="47708">MPRGDEGRRPPGPRGHWLMGNTPEYDADRIGFLRRCHREYGDVFSYDERTVFVIDPKLAHDVLADPSRSFVTELAPFDTGRNLGRAVSQGNSWMSARRSVWPGLNHTAAALADGRTVEILDTVIDAAAGREVDVLTTMRTFTATAIADYCFGPDATGIPGLLADNIEATRPFAGTSYQFPAWLPLRRHRRLFRVHRQTVETLTGIVRCRRASGTRASPGDLLDFLLAADPEMPDPAVMATLRGILMGGHGVPAAALASIVRELAARPRLAAELAAEADGSTNGTAPPAARLPLAEAVVKEVLRLHPPVWLMTRTAHKAVDLGGWPLRAGDDVLLNPYLIHRDPRWWPRPDEFEPGRWAAGQPAPGAAYLPFGAGPRVCLGSALTMRQLTLATSRLAQRHTIDSPNVATAVPEFLGRLAPVGLRARFRPSSGRSAAAAPPSA</sequence>
<evidence type="ECO:0000313" key="8">
    <source>
        <dbReference type="EMBL" id="BCJ63565.1"/>
    </source>
</evidence>
<dbReference type="InterPro" id="IPR017972">
    <property type="entry name" value="Cyt_P450_CS"/>
</dbReference>
<comment type="similarity">
    <text evidence="2 6">Belongs to the cytochrome P450 family.</text>
</comment>
<evidence type="ECO:0000256" key="4">
    <source>
        <dbReference type="ARBA" id="ARBA00023004"/>
    </source>
</evidence>
<evidence type="ECO:0000313" key="9">
    <source>
        <dbReference type="Proteomes" id="UP000680866"/>
    </source>
</evidence>
<keyword evidence="3 5" id="KW-0479">Metal-binding</keyword>
<dbReference type="Pfam" id="PF00067">
    <property type="entry name" value="p450"/>
    <property type="match status" value="1"/>
</dbReference>
<dbReference type="InterPro" id="IPR036396">
    <property type="entry name" value="Cyt_P450_sf"/>
</dbReference>
<evidence type="ECO:0000256" key="3">
    <source>
        <dbReference type="ARBA" id="ARBA00022723"/>
    </source>
</evidence>
<protein>
    <recommendedName>
        <fullName evidence="10">Cytochrome P450</fullName>
    </recommendedName>
</protein>
<dbReference type="InterPro" id="IPR002403">
    <property type="entry name" value="Cyt_P450_E_grp-IV"/>
</dbReference>
<evidence type="ECO:0008006" key="10">
    <source>
        <dbReference type="Google" id="ProtNLM"/>
    </source>
</evidence>
<evidence type="ECO:0000256" key="1">
    <source>
        <dbReference type="ARBA" id="ARBA00001971"/>
    </source>
</evidence>